<gene>
    <name evidence="3" type="ORF">LCOR_01763.1</name>
</gene>
<organism evidence="3 4">
    <name type="scientific">Lichtheimia corymbifera JMRC:FSU:9682</name>
    <dbReference type="NCBI Taxonomy" id="1263082"/>
    <lineage>
        <taxon>Eukaryota</taxon>
        <taxon>Fungi</taxon>
        <taxon>Fungi incertae sedis</taxon>
        <taxon>Mucoromycota</taxon>
        <taxon>Mucoromycotina</taxon>
        <taxon>Mucoromycetes</taxon>
        <taxon>Mucorales</taxon>
        <taxon>Lichtheimiaceae</taxon>
        <taxon>Lichtheimia</taxon>
    </lineage>
</organism>
<dbReference type="InterPro" id="IPR051092">
    <property type="entry name" value="FYVE_RhoGEF_PH"/>
</dbReference>
<dbReference type="GO" id="GO:0035556">
    <property type="term" value="P:intracellular signal transduction"/>
    <property type="evidence" value="ECO:0007669"/>
    <property type="project" value="InterPro"/>
</dbReference>
<dbReference type="PANTHER" id="PTHR12673:SF159">
    <property type="entry name" value="LD03170P"/>
    <property type="match status" value="1"/>
</dbReference>
<dbReference type="Proteomes" id="UP000027586">
    <property type="component" value="Unassembled WGS sequence"/>
</dbReference>
<feature type="compositionally biased region" description="Low complexity" evidence="1">
    <location>
        <begin position="140"/>
        <end position="151"/>
    </location>
</feature>
<dbReference type="InterPro" id="IPR001331">
    <property type="entry name" value="GDS_CDC24_CS"/>
</dbReference>
<dbReference type="CDD" id="cd00160">
    <property type="entry name" value="RhoGEF"/>
    <property type="match status" value="1"/>
</dbReference>
<dbReference type="SUPFAM" id="SSF48065">
    <property type="entry name" value="DBL homology domain (DH-domain)"/>
    <property type="match status" value="1"/>
</dbReference>
<evidence type="ECO:0000256" key="1">
    <source>
        <dbReference type="SAM" id="MobiDB-lite"/>
    </source>
</evidence>
<proteinExistence type="predicted"/>
<dbReference type="Pfam" id="PF00621">
    <property type="entry name" value="RhoGEF"/>
    <property type="match status" value="1"/>
</dbReference>
<dbReference type="Gene3D" id="1.20.900.10">
    <property type="entry name" value="Dbl homology (DH) domain"/>
    <property type="match status" value="1"/>
</dbReference>
<evidence type="ECO:0000259" key="2">
    <source>
        <dbReference type="PROSITE" id="PS50010"/>
    </source>
</evidence>
<name>A0A068RM90_9FUNG</name>
<evidence type="ECO:0000313" key="4">
    <source>
        <dbReference type="Proteomes" id="UP000027586"/>
    </source>
</evidence>
<dbReference type="PROSITE" id="PS00741">
    <property type="entry name" value="DH_1"/>
    <property type="match status" value="1"/>
</dbReference>
<feature type="compositionally biased region" description="Low complexity" evidence="1">
    <location>
        <begin position="9"/>
        <end position="30"/>
    </location>
</feature>
<dbReference type="PROSITE" id="PS50010">
    <property type="entry name" value="DH_2"/>
    <property type="match status" value="1"/>
</dbReference>
<keyword evidence="4" id="KW-1185">Reference proteome</keyword>
<accession>A0A068RM90</accession>
<feature type="domain" description="DH" evidence="2">
    <location>
        <begin position="446"/>
        <end position="634"/>
    </location>
</feature>
<feature type="region of interest" description="Disordered" evidence="1">
    <location>
        <begin position="300"/>
        <end position="322"/>
    </location>
</feature>
<dbReference type="AlphaFoldDB" id="A0A068RM90"/>
<dbReference type="PANTHER" id="PTHR12673">
    <property type="entry name" value="FACIOGENITAL DYSPLASIA PROTEIN"/>
    <property type="match status" value="1"/>
</dbReference>
<dbReference type="GO" id="GO:0005737">
    <property type="term" value="C:cytoplasm"/>
    <property type="evidence" value="ECO:0007669"/>
    <property type="project" value="TreeGrafter"/>
</dbReference>
<protein>
    <recommendedName>
        <fullName evidence="2">DH domain-containing protein</fullName>
    </recommendedName>
</protein>
<feature type="region of interest" description="Disordered" evidence="1">
    <location>
        <begin position="100"/>
        <end position="164"/>
    </location>
</feature>
<evidence type="ECO:0000313" key="3">
    <source>
        <dbReference type="EMBL" id="CDH50041.1"/>
    </source>
</evidence>
<feature type="compositionally biased region" description="Low complexity" evidence="1">
    <location>
        <begin position="245"/>
        <end position="276"/>
    </location>
</feature>
<feature type="region of interest" description="Disordered" evidence="1">
    <location>
        <begin position="1"/>
        <end position="88"/>
    </location>
</feature>
<dbReference type="SMART" id="SM00325">
    <property type="entry name" value="RhoGEF"/>
    <property type="match status" value="1"/>
</dbReference>
<dbReference type="OrthoDB" id="660555at2759"/>
<comment type="caution">
    <text evidence="3">The sequence shown here is derived from an EMBL/GenBank/DDBJ whole genome shotgun (WGS) entry which is preliminary data.</text>
</comment>
<dbReference type="EMBL" id="CBTN010000005">
    <property type="protein sequence ID" value="CDH50041.1"/>
    <property type="molecule type" value="Genomic_DNA"/>
</dbReference>
<feature type="compositionally biased region" description="Low complexity" evidence="1">
    <location>
        <begin position="43"/>
        <end position="73"/>
    </location>
</feature>
<sequence length="639" mass="70463">MPRDEYMASSTCSTSSILASKASSSSSRRQSFLKRFTSPPSPISSSKSTSILPSSSRRSTISSTNSNATAPTKNYSSAKPPTGDKPGRLQSMRLMLIASVSRKRSSSRTSKNDKKPPPPLSPATRNNPPPPRPSPLIIRQQKQPQSPSSSPIKENPSRKDMLPNRRISMICDRNSIHSNMSSICTAGGGGSSSSSNNPSSPTPRPSLLGRRRPMSQFWGLSKVDEDEYDNADDVGCWRATQGASTTTTLTSNTSDQCSTRSNSTRSSSSSSIRTVSENTNPGSKFLRLAQKAIVDKLPPSSCEQGMPGPSPRAPTPIVSTSSSVYPTRWRDMIRSSVIIGESTPMSTTTRPASAVGNGPPSPSIITNASSFAFISGTSGITTNNNNNSGRSRRSSLLLSTPSIQKKEVKAISVWRNTVSQLLMQSDENDDYVFYDYPTCTAKDLALCKFIMNELYTTEQSYHRLLTLIQTRYMQPMMAATHNPLVRSSDVAVLFRHLPEMIALSEKLLACFETHATHLWRDCDAIHVGHIFQTLEQDMVVFLKYAVHYQTNLKAIRRACNNVLFIKIEQESLARRDTNRMGMSDYLIAPFQRVPRYCLLIKDLMKHTERADPEYADLDVSLKMLTGLTVAMDHVQQMSR</sequence>
<dbReference type="STRING" id="1263082.A0A068RM90"/>
<reference evidence="3" key="1">
    <citation type="submission" date="2013-08" db="EMBL/GenBank/DDBJ databases">
        <title>Gene expansion shapes genome architecture in the human pathogen Lichtheimia corymbifera: an evolutionary genomics analysis in the ancient terrestrial Mucorales (Mucoromycotina).</title>
        <authorList>
            <person name="Schwartze V.U."/>
            <person name="Winter S."/>
            <person name="Shelest E."/>
            <person name="Marcet-Houben M."/>
            <person name="Horn F."/>
            <person name="Wehner S."/>
            <person name="Hoffmann K."/>
            <person name="Riege K."/>
            <person name="Sammeth M."/>
            <person name="Nowrousian M."/>
            <person name="Valiante V."/>
            <person name="Linde J."/>
            <person name="Jacobsen I.D."/>
            <person name="Marz M."/>
            <person name="Brakhage A.A."/>
            <person name="Gabaldon T."/>
            <person name="Bocker S."/>
            <person name="Voigt K."/>
        </authorList>
    </citation>
    <scope>NUCLEOTIDE SEQUENCE [LARGE SCALE GENOMIC DNA]</scope>
    <source>
        <strain evidence="3">FSU 9682</strain>
    </source>
</reference>
<feature type="region of interest" description="Disordered" evidence="1">
    <location>
        <begin position="245"/>
        <end position="283"/>
    </location>
</feature>
<dbReference type="VEuPathDB" id="FungiDB:LCOR_01763.1"/>
<dbReference type="InterPro" id="IPR035899">
    <property type="entry name" value="DBL_dom_sf"/>
</dbReference>
<feature type="compositionally biased region" description="Pro residues" evidence="1">
    <location>
        <begin position="117"/>
        <end position="134"/>
    </location>
</feature>
<feature type="region of interest" description="Disordered" evidence="1">
    <location>
        <begin position="181"/>
        <end position="212"/>
    </location>
</feature>
<dbReference type="InterPro" id="IPR000219">
    <property type="entry name" value="DH_dom"/>
</dbReference>
<dbReference type="GO" id="GO:0005085">
    <property type="term" value="F:guanyl-nucleotide exchange factor activity"/>
    <property type="evidence" value="ECO:0007669"/>
    <property type="project" value="InterPro"/>
</dbReference>